<sequence length="178" mass="18934">MSPVLAIAGAAGSGKSTLAAALDAPVVSLDDCYHTDPDRAPSVPRYDGPGRVVNFSDPASIDIALVRHRLAACPDADLVIVEGIFALTLDAVRATARWTVFVDTPPDISIARKTLRKIGEGRDAGLVLRGYLEHGHAAFVRHIAPARRHAHLVLDGTRPTGELRATVLQHLTTRRGTA</sequence>
<dbReference type="GO" id="GO:0016301">
    <property type="term" value="F:kinase activity"/>
    <property type="evidence" value="ECO:0007669"/>
    <property type="project" value="UniProtKB-KW"/>
</dbReference>
<keyword evidence="3" id="KW-1185">Reference proteome</keyword>
<gene>
    <name evidence="2" type="primary">udk</name>
    <name evidence="2" type="ORF">Dsi01nite_036530</name>
</gene>
<proteinExistence type="predicted"/>
<dbReference type="Proteomes" id="UP000660611">
    <property type="component" value="Unassembled WGS sequence"/>
</dbReference>
<dbReference type="Pfam" id="PF00485">
    <property type="entry name" value="PRK"/>
    <property type="match status" value="1"/>
</dbReference>
<name>A0A919U8D8_9ACTN</name>
<keyword evidence="2" id="KW-0808">Transferase</keyword>
<dbReference type="InterPro" id="IPR027417">
    <property type="entry name" value="P-loop_NTPase"/>
</dbReference>
<reference evidence="2" key="1">
    <citation type="submission" date="2021-01" db="EMBL/GenBank/DDBJ databases">
        <title>Whole genome shotgun sequence of Dactylosporangium siamense NBRC 106093.</title>
        <authorList>
            <person name="Komaki H."/>
            <person name="Tamura T."/>
        </authorList>
    </citation>
    <scope>NUCLEOTIDE SEQUENCE</scope>
    <source>
        <strain evidence="2">NBRC 106093</strain>
    </source>
</reference>
<evidence type="ECO:0000313" key="3">
    <source>
        <dbReference type="Proteomes" id="UP000660611"/>
    </source>
</evidence>
<dbReference type="EMBL" id="BONQ01000054">
    <property type="protein sequence ID" value="GIG45612.1"/>
    <property type="molecule type" value="Genomic_DNA"/>
</dbReference>
<evidence type="ECO:0000259" key="1">
    <source>
        <dbReference type="Pfam" id="PF00485"/>
    </source>
</evidence>
<dbReference type="SUPFAM" id="SSF52540">
    <property type="entry name" value="P-loop containing nucleoside triphosphate hydrolases"/>
    <property type="match status" value="1"/>
</dbReference>
<protein>
    <submittedName>
        <fullName evidence="2">Uridine kinase</fullName>
    </submittedName>
</protein>
<dbReference type="Gene3D" id="3.40.50.300">
    <property type="entry name" value="P-loop containing nucleotide triphosphate hydrolases"/>
    <property type="match status" value="2"/>
</dbReference>
<dbReference type="AlphaFoldDB" id="A0A919U8D8"/>
<accession>A0A919U8D8</accession>
<dbReference type="InterPro" id="IPR006083">
    <property type="entry name" value="PRK/URK"/>
</dbReference>
<dbReference type="GO" id="GO:0005524">
    <property type="term" value="F:ATP binding"/>
    <property type="evidence" value="ECO:0007669"/>
    <property type="project" value="InterPro"/>
</dbReference>
<organism evidence="2 3">
    <name type="scientific">Dactylosporangium siamense</name>
    <dbReference type="NCBI Taxonomy" id="685454"/>
    <lineage>
        <taxon>Bacteria</taxon>
        <taxon>Bacillati</taxon>
        <taxon>Actinomycetota</taxon>
        <taxon>Actinomycetes</taxon>
        <taxon>Micromonosporales</taxon>
        <taxon>Micromonosporaceae</taxon>
        <taxon>Dactylosporangium</taxon>
    </lineage>
</organism>
<dbReference type="PANTHER" id="PTHR10285">
    <property type="entry name" value="URIDINE KINASE"/>
    <property type="match status" value="1"/>
</dbReference>
<evidence type="ECO:0000313" key="2">
    <source>
        <dbReference type="EMBL" id="GIG45612.1"/>
    </source>
</evidence>
<keyword evidence="2" id="KW-0418">Kinase</keyword>
<comment type="caution">
    <text evidence="2">The sequence shown here is derived from an EMBL/GenBank/DDBJ whole genome shotgun (WGS) entry which is preliminary data.</text>
</comment>
<feature type="domain" description="Phosphoribulokinase/uridine kinase" evidence="1">
    <location>
        <begin position="74"/>
        <end position="155"/>
    </location>
</feature>
<dbReference type="RefSeq" id="WP_203847405.1">
    <property type="nucleotide sequence ID" value="NZ_BAAAVW010000011.1"/>
</dbReference>